<feature type="transmembrane region" description="Helical" evidence="2">
    <location>
        <begin position="43"/>
        <end position="62"/>
    </location>
</feature>
<evidence type="ECO:0000313" key="3">
    <source>
        <dbReference type="EMBL" id="APR99317.1"/>
    </source>
</evidence>
<dbReference type="STRING" id="1882918.BCY86_00475"/>
<feature type="transmembrane region" description="Helical" evidence="2">
    <location>
        <begin position="74"/>
        <end position="94"/>
    </location>
</feature>
<feature type="transmembrane region" description="Helical" evidence="2">
    <location>
        <begin position="114"/>
        <end position="134"/>
    </location>
</feature>
<feature type="compositionally biased region" description="Pro residues" evidence="1">
    <location>
        <begin position="1"/>
        <end position="15"/>
    </location>
</feature>
<reference evidence="3 4" key="1">
    <citation type="submission" date="2016-08" db="EMBL/GenBank/DDBJ databases">
        <title>Identification and validation of antigenic proteins from Pajaroellobacter abortibovis using de-novo genome sequence assembly and reverse vaccinology.</title>
        <authorList>
            <person name="Welly B.T."/>
            <person name="Miller M.R."/>
            <person name="Stott J.L."/>
            <person name="Blanchard M.T."/>
            <person name="Islas-Trejo A.D."/>
            <person name="O'Rourke S.M."/>
            <person name="Young A.E."/>
            <person name="Medrano J.F."/>
            <person name="Van Eenennaam A.L."/>
        </authorList>
    </citation>
    <scope>NUCLEOTIDE SEQUENCE [LARGE SCALE GENOMIC DNA]</scope>
    <source>
        <strain evidence="3 4">BTF92-0548A/99-0131</strain>
    </source>
</reference>
<protein>
    <submittedName>
        <fullName evidence="3">Uncharacterized protein</fullName>
    </submittedName>
</protein>
<dbReference type="EMBL" id="CP016908">
    <property type="protein sequence ID" value="APR99317.1"/>
    <property type="molecule type" value="Genomic_DNA"/>
</dbReference>
<name>A0A1L6MV33_9BACT</name>
<organism evidence="3 4">
    <name type="scientific">Pajaroellobacter abortibovis</name>
    <dbReference type="NCBI Taxonomy" id="1882918"/>
    <lineage>
        <taxon>Bacteria</taxon>
        <taxon>Pseudomonadati</taxon>
        <taxon>Myxococcota</taxon>
        <taxon>Polyangia</taxon>
        <taxon>Polyangiales</taxon>
        <taxon>Polyangiaceae</taxon>
    </lineage>
</organism>
<keyword evidence="2" id="KW-0812">Transmembrane</keyword>
<dbReference type="AlphaFoldDB" id="A0A1L6MV33"/>
<keyword evidence="2" id="KW-0472">Membrane</keyword>
<evidence type="ECO:0000256" key="1">
    <source>
        <dbReference type="SAM" id="MobiDB-lite"/>
    </source>
</evidence>
<dbReference type="RefSeq" id="WP_075275950.1">
    <property type="nucleotide sequence ID" value="NZ_CP016908.1"/>
</dbReference>
<dbReference type="KEGG" id="pabo:BCY86_00475"/>
<dbReference type="Proteomes" id="UP000185544">
    <property type="component" value="Chromosome"/>
</dbReference>
<accession>A0A1L6MV33</accession>
<evidence type="ECO:0000256" key="2">
    <source>
        <dbReference type="SAM" id="Phobius"/>
    </source>
</evidence>
<sequence length="202" mass="21623">MDANPPPPILAPAPQPACSTLGNTNPNSDPRCALYERSNSTDFLYLAGGVGLTTATISADVLGWSRSPSPAIRFWGPPMIGLSWGFLLGSIYPALPHSPSPWIPSALAEERKHIPTYIAASVALLAGITSPFVVAIETGPPPTSWSHSERQLRIVTSALTGAAGALLPYLFPPVPWKALRQLERLRLQGESTSFFLTYQSSF</sequence>
<feature type="region of interest" description="Disordered" evidence="1">
    <location>
        <begin position="1"/>
        <end position="23"/>
    </location>
</feature>
<keyword evidence="4" id="KW-1185">Reference proteome</keyword>
<gene>
    <name evidence="3" type="ORF">BCY86_00475</name>
</gene>
<keyword evidence="2" id="KW-1133">Transmembrane helix</keyword>
<proteinExistence type="predicted"/>
<evidence type="ECO:0000313" key="4">
    <source>
        <dbReference type="Proteomes" id="UP000185544"/>
    </source>
</evidence>